<keyword evidence="5" id="KW-1185">Reference proteome</keyword>
<dbReference type="KEGG" id="hgn:E6W36_01265"/>
<dbReference type="InterPro" id="IPR029063">
    <property type="entry name" value="SAM-dependent_MTases_sf"/>
</dbReference>
<dbReference type="CDD" id="cd02440">
    <property type="entry name" value="AdoMet_MTases"/>
    <property type="match status" value="1"/>
</dbReference>
<name>A0A4D7BZ28_9SPHN</name>
<dbReference type="SUPFAM" id="SSF53335">
    <property type="entry name" value="S-adenosyl-L-methionine-dependent methyltransferases"/>
    <property type="match status" value="1"/>
</dbReference>
<evidence type="ECO:0000256" key="1">
    <source>
        <dbReference type="ARBA" id="ARBA00005369"/>
    </source>
</evidence>
<protein>
    <recommendedName>
        <fullName evidence="2">Protein-L-isoaspartate O-methyltransferase</fullName>
    </recommendedName>
    <alternativeName>
        <fullName evidence="3">Protein L-isoaspartyl methyltransferase</fullName>
    </alternativeName>
</protein>
<evidence type="ECO:0000256" key="2">
    <source>
        <dbReference type="ARBA" id="ARBA00013346"/>
    </source>
</evidence>
<organism evidence="4 5">
    <name type="scientific">Hankyongella ginsenosidimutans</name>
    <dbReference type="NCBI Taxonomy" id="1763828"/>
    <lineage>
        <taxon>Bacteria</taxon>
        <taxon>Pseudomonadati</taxon>
        <taxon>Pseudomonadota</taxon>
        <taxon>Alphaproteobacteria</taxon>
        <taxon>Sphingomonadales</taxon>
        <taxon>Sphingomonadaceae</taxon>
        <taxon>Hankyongella</taxon>
    </lineage>
</organism>
<dbReference type="Gene3D" id="3.40.50.150">
    <property type="entry name" value="Vaccinia Virus protein VP39"/>
    <property type="match status" value="1"/>
</dbReference>
<dbReference type="Pfam" id="PF01135">
    <property type="entry name" value="PCMT"/>
    <property type="match status" value="1"/>
</dbReference>
<comment type="similarity">
    <text evidence="1">Belongs to the methyltransferase superfamily. L-isoaspartyl/D-aspartyl protein methyltransferase family.</text>
</comment>
<evidence type="ECO:0000256" key="3">
    <source>
        <dbReference type="ARBA" id="ARBA00030757"/>
    </source>
</evidence>
<sequence length="212" mass="21921">MQTQLSAREAMVVSQLRTTKVNDPALVAALKAVPREHFVPDDRRASAYADEDVPLGAGRVMLQPLTIARLLNEAEIQAGGKVLVIGAGTGYACAVLDAMGAKVTGLEQDAALAERARASLAAAGHSAVAVVEGALEAGYPASAPYDAIVVNGATEFLPQAWAGQLAAHGVVVAILKQDGVGRGVVARAVDGVLAVMRSWMLSPRCCRASQNR</sequence>
<dbReference type="PANTHER" id="PTHR11579">
    <property type="entry name" value="PROTEIN-L-ISOASPARTATE O-METHYLTRANSFERASE"/>
    <property type="match status" value="1"/>
</dbReference>
<gene>
    <name evidence="4" type="ORF">E6W36_01265</name>
</gene>
<keyword evidence="4" id="KW-0489">Methyltransferase</keyword>
<dbReference type="EMBL" id="CP039704">
    <property type="protein sequence ID" value="QCI78754.1"/>
    <property type="molecule type" value="Genomic_DNA"/>
</dbReference>
<dbReference type="GO" id="GO:0032259">
    <property type="term" value="P:methylation"/>
    <property type="evidence" value="ECO:0007669"/>
    <property type="project" value="UniProtKB-KW"/>
</dbReference>
<dbReference type="PANTHER" id="PTHR11579:SF18">
    <property type="entry name" value="PROTEIN-L-ISOASPARTATE O-METHYLTRANSFERASE"/>
    <property type="match status" value="1"/>
</dbReference>
<reference evidence="5" key="1">
    <citation type="submission" date="2019-04" db="EMBL/GenBank/DDBJ databases">
        <title>Complete genome sequence of Sphingomonas sp. W1-2-3.</title>
        <authorList>
            <person name="Im W.T."/>
        </authorList>
    </citation>
    <scope>NUCLEOTIDE SEQUENCE [LARGE SCALE GENOMIC DNA]</scope>
    <source>
        <strain evidence="5">W1-2-3</strain>
    </source>
</reference>
<dbReference type="AlphaFoldDB" id="A0A4D7BZ28"/>
<evidence type="ECO:0000313" key="5">
    <source>
        <dbReference type="Proteomes" id="UP000298714"/>
    </source>
</evidence>
<dbReference type="GO" id="GO:0004719">
    <property type="term" value="F:protein-L-isoaspartate (D-aspartate) O-methyltransferase activity"/>
    <property type="evidence" value="ECO:0007669"/>
    <property type="project" value="InterPro"/>
</dbReference>
<dbReference type="InterPro" id="IPR000682">
    <property type="entry name" value="PCMT"/>
</dbReference>
<dbReference type="GO" id="GO:0005737">
    <property type="term" value="C:cytoplasm"/>
    <property type="evidence" value="ECO:0007669"/>
    <property type="project" value="TreeGrafter"/>
</dbReference>
<evidence type="ECO:0000313" key="4">
    <source>
        <dbReference type="EMBL" id="QCI78754.1"/>
    </source>
</evidence>
<proteinExistence type="inferred from homology"/>
<keyword evidence="4" id="KW-0808">Transferase</keyword>
<dbReference type="Proteomes" id="UP000298714">
    <property type="component" value="Chromosome"/>
</dbReference>
<accession>A0A4D7BZ28</accession>